<name>A0AA97ENE9_9FLAO</name>
<dbReference type="GO" id="GO:0008381">
    <property type="term" value="F:mechanosensitive monoatomic ion channel activity"/>
    <property type="evidence" value="ECO:0007669"/>
    <property type="project" value="InterPro"/>
</dbReference>
<evidence type="ECO:0000259" key="9">
    <source>
        <dbReference type="Pfam" id="PF21082"/>
    </source>
</evidence>
<comment type="similarity">
    <text evidence="2">Belongs to the MscS (TC 1.A.23) family.</text>
</comment>
<dbReference type="InterPro" id="IPR010920">
    <property type="entry name" value="LSM_dom_sf"/>
</dbReference>
<feature type="domain" description="Mechanosensitive ion channel MscS C-terminal" evidence="9">
    <location>
        <begin position="256"/>
        <end position="347"/>
    </location>
</feature>
<evidence type="ECO:0000256" key="3">
    <source>
        <dbReference type="ARBA" id="ARBA00022475"/>
    </source>
</evidence>
<evidence type="ECO:0000256" key="7">
    <source>
        <dbReference type="SAM" id="Phobius"/>
    </source>
</evidence>
<dbReference type="Gene3D" id="2.30.30.60">
    <property type="match status" value="1"/>
</dbReference>
<proteinExistence type="inferred from homology"/>
<dbReference type="SUPFAM" id="SSF82689">
    <property type="entry name" value="Mechanosensitive channel protein MscS (YggB), C-terminal domain"/>
    <property type="match status" value="1"/>
</dbReference>
<feature type="domain" description="Mechanosensitive ion channel MscS" evidence="8">
    <location>
        <begin position="181"/>
        <end position="246"/>
    </location>
</feature>
<dbReference type="InterPro" id="IPR045275">
    <property type="entry name" value="MscS_archaea/bacteria_type"/>
</dbReference>
<feature type="transmembrane region" description="Helical" evidence="7">
    <location>
        <begin position="167"/>
        <end position="193"/>
    </location>
</feature>
<comment type="subcellular location">
    <subcellularLocation>
        <location evidence="1">Cell membrane</location>
        <topology evidence="1">Multi-pass membrane protein</topology>
    </subcellularLocation>
</comment>
<dbReference type="SUPFAM" id="SSF50182">
    <property type="entry name" value="Sm-like ribonucleoproteins"/>
    <property type="match status" value="1"/>
</dbReference>
<dbReference type="PANTHER" id="PTHR30221:SF1">
    <property type="entry name" value="SMALL-CONDUCTANCE MECHANOSENSITIVE CHANNEL"/>
    <property type="match status" value="1"/>
</dbReference>
<evidence type="ECO:0000256" key="6">
    <source>
        <dbReference type="ARBA" id="ARBA00023136"/>
    </source>
</evidence>
<keyword evidence="3" id="KW-1003">Cell membrane</keyword>
<keyword evidence="6 7" id="KW-0472">Membrane</keyword>
<dbReference type="KEGG" id="hws:RNZ46_04805"/>
<dbReference type="Gene3D" id="3.30.70.100">
    <property type="match status" value="1"/>
</dbReference>
<protein>
    <submittedName>
        <fullName evidence="10">Mechanosensitive ion channel family protein</fullName>
    </submittedName>
</protein>
<keyword evidence="11" id="KW-1185">Reference proteome</keyword>
<dbReference type="EMBL" id="CP136521">
    <property type="protein sequence ID" value="WOD44579.1"/>
    <property type="molecule type" value="Genomic_DNA"/>
</dbReference>
<dbReference type="Proteomes" id="UP001302486">
    <property type="component" value="Chromosome"/>
</dbReference>
<evidence type="ECO:0000259" key="8">
    <source>
        <dbReference type="Pfam" id="PF00924"/>
    </source>
</evidence>
<dbReference type="Pfam" id="PF00924">
    <property type="entry name" value="MS_channel_2nd"/>
    <property type="match status" value="1"/>
</dbReference>
<feature type="transmembrane region" description="Helical" evidence="7">
    <location>
        <begin position="12"/>
        <end position="29"/>
    </location>
</feature>
<dbReference type="PANTHER" id="PTHR30221">
    <property type="entry name" value="SMALL-CONDUCTANCE MECHANOSENSITIVE CHANNEL"/>
    <property type="match status" value="1"/>
</dbReference>
<evidence type="ECO:0000256" key="1">
    <source>
        <dbReference type="ARBA" id="ARBA00004651"/>
    </source>
</evidence>
<dbReference type="RefSeq" id="WP_316984243.1">
    <property type="nucleotide sequence ID" value="NZ_CP136521.1"/>
</dbReference>
<evidence type="ECO:0000313" key="11">
    <source>
        <dbReference type="Proteomes" id="UP001302486"/>
    </source>
</evidence>
<feature type="transmembrane region" description="Helical" evidence="7">
    <location>
        <begin position="91"/>
        <end position="112"/>
    </location>
</feature>
<evidence type="ECO:0000256" key="5">
    <source>
        <dbReference type="ARBA" id="ARBA00022989"/>
    </source>
</evidence>
<feature type="transmembrane region" description="Helical" evidence="7">
    <location>
        <begin position="132"/>
        <end position="155"/>
    </location>
</feature>
<keyword evidence="5 7" id="KW-1133">Transmembrane helix</keyword>
<keyword evidence="4 7" id="KW-0812">Transmembrane</keyword>
<dbReference type="AlphaFoldDB" id="A0AA97ENE9"/>
<dbReference type="Gene3D" id="1.10.287.1260">
    <property type="match status" value="1"/>
</dbReference>
<accession>A0AA97ENE9</accession>
<dbReference type="InterPro" id="IPR049278">
    <property type="entry name" value="MS_channel_C"/>
</dbReference>
<dbReference type="InterPro" id="IPR011066">
    <property type="entry name" value="MscS_channel_C_sf"/>
</dbReference>
<organism evidence="10 11">
    <name type="scientific">Hwangdonia lutea</name>
    <dbReference type="NCBI Taxonomy" id="3075823"/>
    <lineage>
        <taxon>Bacteria</taxon>
        <taxon>Pseudomonadati</taxon>
        <taxon>Bacteroidota</taxon>
        <taxon>Flavobacteriia</taxon>
        <taxon>Flavobacteriales</taxon>
        <taxon>Flavobacteriaceae</taxon>
        <taxon>Hwangdonia</taxon>
    </lineage>
</organism>
<evidence type="ECO:0000313" key="10">
    <source>
        <dbReference type="EMBL" id="WOD44579.1"/>
    </source>
</evidence>
<gene>
    <name evidence="10" type="ORF">RNZ46_04805</name>
</gene>
<evidence type="ECO:0000256" key="4">
    <source>
        <dbReference type="ARBA" id="ARBA00022692"/>
    </source>
</evidence>
<dbReference type="GO" id="GO:0005886">
    <property type="term" value="C:plasma membrane"/>
    <property type="evidence" value="ECO:0007669"/>
    <property type="project" value="UniProtKB-SubCell"/>
</dbReference>
<dbReference type="InterPro" id="IPR023408">
    <property type="entry name" value="MscS_beta-dom_sf"/>
</dbReference>
<feature type="transmembrane region" description="Helical" evidence="7">
    <location>
        <begin position="58"/>
        <end position="76"/>
    </location>
</feature>
<dbReference type="Pfam" id="PF21082">
    <property type="entry name" value="MS_channel_3rd"/>
    <property type="match status" value="1"/>
</dbReference>
<dbReference type="InterPro" id="IPR006685">
    <property type="entry name" value="MscS_channel_2nd"/>
</dbReference>
<evidence type="ECO:0000256" key="2">
    <source>
        <dbReference type="ARBA" id="ARBA00008017"/>
    </source>
</evidence>
<sequence>MMEFLETYKQTIINGVIVIAIIIVLRILTNKLHNWLSKEKQRKFPGEPSKSLNVLKRILNTLWVVLGLIALTFLVVDETQQSMLANEFKTVLYIGVVLALTVIAASMSNTWFKYDIKRKIENEQDPTSFQFLRYVVLVAIYFVGILLCLLAFPSLKGVAQTALGGAGVMALIAGLAAQEALANIIGGLFIITFKPFKVGNLIKVTDTMVGRVVDITLRHTVIRNFENKMIVIPNAIINKEKLINYDMGELKCCERIEIGISYDSDVDLAKKIMQEECENHPLILDNRTEQDIANGKPIVRTALIKLDASSVIIRAWTWERSYSDSFQLKVDVLESIKKRFDKEGIEIPFPYRTIVMKNNKD</sequence>
<reference evidence="11" key="1">
    <citation type="submission" date="2024-06" db="EMBL/GenBank/DDBJ databases">
        <title>Hwangdonia haimaensis gen. nov., sp. nov., a member of the family Flavobacteriaceae isolated from the haima cold seep.</title>
        <authorList>
            <person name="Li J."/>
        </authorList>
    </citation>
    <scope>NUCLEOTIDE SEQUENCE [LARGE SCALE GENOMIC DNA]</scope>
    <source>
        <strain evidence="11">SCSIO 19198</strain>
    </source>
</reference>